<name>A0A402D650_9BACT</name>
<accession>A0A402D650</accession>
<dbReference type="KEGG" id="ccot:CCAX7_35840"/>
<organism evidence="1 2">
    <name type="scientific">Capsulimonas corticalis</name>
    <dbReference type="NCBI Taxonomy" id="2219043"/>
    <lineage>
        <taxon>Bacteria</taxon>
        <taxon>Bacillati</taxon>
        <taxon>Armatimonadota</taxon>
        <taxon>Armatimonadia</taxon>
        <taxon>Capsulimonadales</taxon>
        <taxon>Capsulimonadaceae</taxon>
        <taxon>Capsulimonas</taxon>
    </lineage>
</organism>
<reference evidence="1 2" key="1">
    <citation type="journal article" date="2019" name="Int. J. Syst. Evol. Microbiol.">
        <title>Capsulimonas corticalis gen. nov., sp. nov., an aerobic capsulated bacterium, of a novel bacterial order, Capsulimonadales ord. nov., of the class Armatimonadia of the phylum Armatimonadetes.</title>
        <authorList>
            <person name="Li J."/>
            <person name="Kudo C."/>
            <person name="Tonouchi A."/>
        </authorList>
    </citation>
    <scope>NUCLEOTIDE SEQUENCE [LARGE SCALE GENOMIC DNA]</scope>
    <source>
        <strain evidence="1 2">AX-7</strain>
    </source>
</reference>
<dbReference type="OrthoDB" id="9851487at2"/>
<keyword evidence="2" id="KW-1185">Reference proteome</keyword>
<dbReference type="RefSeq" id="WP_125206376.1">
    <property type="nucleotide sequence ID" value="NZ_AP025739.1"/>
</dbReference>
<dbReference type="AlphaFoldDB" id="A0A402D650"/>
<sequence>MTTELAFSPTPLLEIQLTQTDGTIARFAQDDPALVRQILDSLTPSKLFTVPHFVLGGDGALSAFATARIERVDLIAAQLPSWPYLGGATAVRELTEERFRAAYDPDQATANRQEAGDKPGITQVGYTELWTASGHRVFWEVEVESRLMMRADFGPYLQSLFGAGGLHAQREGVGVSILNPSALTRVVFHPGPPVLPFKAWPARRL</sequence>
<proteinExistence type="predicted"/>
<dbReference type="Proteomes" id="UP000287394">
    <property type="component" value="Chromosome"/>
</dbReference>
<dbReference type="EMBL" id="AP025739">
    <property type="protein sequence ID" value="BDI31533.1"/>
    <property type="molecule type" value="Genomic_DNA"/>
</dbReference>
<evidence type="ECO:0000313" key="2">
    <source>
        <dbReference type="Proteomes" id="UP000287394"/>
    </source>
</evidence>
<protein>
    <submittedName>
        <fullName evidence="1">Uncharacterized protein</fullName>
    </submittedName>
</protein>
<evidence type="ECO:0000313" key="1">
    <source>
        <dbReference type="EMBL" id="BDI31533.1"/>
    </source>
</evidence>
<gene>
    <name evidence="1" type="ORF">CCAX7_35840</name>
</gene>